<accession>A0ABU5CNK2</accession>
<reference evidence="1 2" key="1">
    <citation type="submission" date="2023-10" db="EMBL/GenBank/DDBJ databases">
        <title>Virgibacillus soli CC-YMP-6 genome.</title>
        <authorList>
            <person name="Miliotis G."/>
            <person name="Sengupta P."/>
            <person name="Hameed A."/>
            <person name="Chuvochina M."/>
            <person name="Mcdonagh F."/>
            <person name="Simpson A.C."/>
            <person name="Singh N.K."/>
            <person name="Rekha P.D."/>
            <person name="Raman K."/>
            <person name="Hugenholtz P."/>
            <person name="Venkateswaran K."/>
        </authorList>
    </citation>
    <scope>NUCLEOTIDE SEQUENCE [LARGE SCALE GENOMIC DNA]</scope>
    <source>
        <strain evidence="1 2">CC-YMP-6</strain>
    </source>
</reference>
<sequence length="65" mass="7739">MNKYSINNRTIIANRNRLQYSIINSRNMENEQTKGIFERTTIIFLFSFFNRISVVISPPLNRDID</sequence>
<organism evidence="1 2">
    <name type="scientific">Paracerasibacillus soli</name>
    <dbReference type="NCBI Taxonomy" id="480284"/>
    <lineage>
        <taxon>Bacteria</taxon>
        <taxon>Bacillati</taxon>
        <taxon>Bacillota</taxon>
        <taxon>Bacilli</taxon>
        <taxon>Bacillales</taxon>
        <taxon>Bacillaceae</taxon>
        <taxon>Paracerasibacillus</taxon>
    </lineage>
</organism>
<dbReference type="EMBL" id="JAWDIQ010000001">
    <property type="protein sequence ID" value="MDY0407384.1"/>
    <property type="molecule type" value="Genomic_DNA"/>
</dbReference>
<name>A0ABU5CNK2_9BACI</name>
<dbReference type="RefSeq" id="WP_320379838.1">
    <property type="nucleotide sequence ID" value="NZ_JAWDIQ010000001.1"/>
</dbReference>
<comment type="caution">
    <text evidence="1">The sequence shown here is derived from an EMBL/GenBank/DDBJ whole genome shotgun (WGS) entry which is preliminary data.</text>
</comment>
<protein>
    <submittedName>
        <fullName evidence="1">Uncharacterized protein</fullName>
    </submittedName>
</protein>
<proteinExistence type="predicted"/>
<gene>
    <name evidence="1" type="ORF">RWD45_00435</name>
</gene>
<dbReference type="Proteomes" id="UP001275315">
    <property type="component" value="Unassembled WGS sequence"/>
</dbReference>
<evidence type="ECO:0000313" key="2">
    <source>
        <dbReference type="Proteomes" id="UP001275315"/>
    </source>
</evidence>
<keyword evidence="2" id="KW-1185">Reference proteome</keyword>
<evidence type="ECO:0000313" key="1">
    <source>
        <dbReference type="EMBL" id="MDY0407384.1"/>
    </source>
</evidence>